<reference evidence="1" key="1">
    <citation type="journal article" date="2014" name="Int. J. Syst. Evol. Microbiol.">
        <title>Complete genome sequence of Corynebacterium casei LMG S-19264T (=DSM 44701T), isolated from a smear-ripened cheese.</title>
        <authorList>
            <consortium name="US DOE Joint Genome Institute (JGI-PGF)"/>
            <person name="Walter F."/>
            <person name="Albersmeier A."/>
            <person name="Kalinowski J."/>
            <person name="Ruckert C."/>
        </authorList>
    </citation>
    <scope>NUCLEOTIDE SEQUENCE</scope>
    <source>
        <strain evidence="1">CGMCC 4.7272</strain>
    </source>
</reference>
<keyword evidence="2" id="KW-1185">Reference proteome</keyword>
<dbReference type="EMBL" id="BMMU01000039">
    <property type="protein sequence ID" value="GGJ65015.1"/>
    <property type="molecule type" value="Genomic_DNA"/>
</dbReference>
<evidence type="ECO:0000313" key="2">
    <source>
        <dbReference type="Proteomes" id="UP000625682"/>
    </source>
</evidence>
<protein>
    <submittedName>
        <fullName evidence="1">Uncharacterized protein</fullName>
    </submittedName>
</protein>
<accession>A0A917P797</accession>
<proteinExistence type="predicted"/>
<dbReference type="AlphaFoldDB" id="A0A917P797"/>
<organism evidence="1 2">
    <name type="scientific">Streptomyces lacrimifluminis</name>
    <dbReference type="NCBI Taxonomy" id="1500077"/>
    <lineage>
        <taxon>Bacteria</taxon>
        <taxon>Bacillati</taxon>
        <taxon>Actinomycetota</taxon>
        <taxon>Actinomycetes</taxon>
        <taxon>Kitasatosporales</taxon>
        <taxon>Streptomycetaceae</taxon>
        <taxon>Streptomyces</taxon>
    </lineage>
</organism>
<reference evidence="1" key="2">
    <citation type="submission" date="2020-09" db="EMBL/GenBank/DDBJ databases">
        <authorList>
            <person name="Sun Q."/>
            <person name="Zhou Y."/>
        </authorList>
    </citation>
    <scope>NUCLEOTIDE SEQUENCE</scope>
    <source>
        <strain evidence="1">CGMCC 4.7272</strain>
    </source>
</reference>
<evidence type="ECO:0000313" key="1">
    <source>
        <dbReference type="EMBL" id="GGJ65015.1"/>
    </source>
</evidence>
<dbReference type="Proteomes" id="UP000625682">
    <property type="component" value="Unassembled WGS sequence"/>
</dbReference>
<comment type="caution">
    <text evidence="1">The sequence shown here is derived from an EMBL/GenBank/DDBJ whole genome shotgun (WGS) entry which is preliminary data.</text>
</comment>
<gene>
    <name evidence="1" type="ORF">GCM10012282_72710</name>
</gene>
<sequence>MILAEWFCERTLPLAYATEFCEALADALWGRMAADGGAFARDSDLDAGQRIPGGAADAVTCRIESGYSAAAVRLDDRVAPCPLQRPSSARYLSVRSSF</sequence>
<name>A0A917P797_9ACTN</name>